<dbReference type="InterPro" id="IPR009019">
    <property type="entry name" value="KH_sf_prok-type"/>
</dbReference>
<dbReference type="InterPro" id="IPR015946">
    <property type="entry name" value="KH_dom-like_a/b"/>
</dbReference>
<evidence type="ECO:0000313" key="10">
    <source>
        <dbReference type="Proteomes" id="UP000252884"/>
    </source>
</evidence>
<comment type="function">
    <text evidence="7">Participates in both transcription termination and antitermination.</text>
</comment>
<gene>
    <name evidence="7" type="primary">nusA</name>
    <name evidence="9" type="ORF">DES41_105338</name>
</gene>
<proteinExistence type="inferred from homology"/>
<dbReference type="GO" id="GO:0005829">
    <property type="term" value="C:cytosol"/>
    <property type="evidence" value="ECO:0007669"/>
    <property type="project" value="TreeGrafter"/>
</dbReference>
<dbReference type="GO" id="GO:0000166">
    <property type="term" value="F:nucleotide binding"/>
    <property type="evidence" value="ECO:0007669"/>
    <property type="project" value="InterPro"/>
</dbReference>
<dbReference type="Gene3D" id="2.40.50.140">
    <property type="entry name" value="Nucleic acid-binding proteins"/>
    <property type="match status" value="1"/>
</dbReference>
<dbReference type="FunFam" id="3.30.300.20:FF:000005">
    <property type="entry name" value="Transcription termination/antitermination protein NusA"/>
    <property type="match status" value="1"/>
</dbReference>
<dbReference type="Pfam" id="PF13184">
    <property type="entry name" value="KH_NusA_1st"/>
    <property type="match status" value="1"/>
</dbReference>
<dbReference type="CDD" id="cd04455">
    <property type="entry name" value="S1_NusA"/>
    <property type="match status" value="1"/>
</dbReference>
<dbReference type="InterPro" id="IPR013735">
    <property type="entry name" value="TF_NusA_N"/>
</dbReference>
<dbReference type="NCBIfam" id="TIGR01954">
    <property type="entry name" value="nusA_Cterm_rpt"/>
    <property type="match status" value="1"/>
</dbReference>
<keyword evidence="6 7" id="KW-0804">Transcription</keyword>
<dbReference type="PROSITE" id="PS50084">
    <property type="entry name" value="KH_TYPE_1"/>
    <property type="match status" value="1"/>
</dbReference>
<dbReference type="SUPFAM" id="SSF50249">
    <property type="entry name" value="Nucleic acid-binding proteins"/>
    <property type="match status" value="1"/>
</dbReference>
<dbReference type="NCBIfam" id="TIGR01953">
    <property type="entry name" value="NusA"/>
    <property type="match status" value="1"/>
</dbReference>
<dbReference type="SUPFAM" id="SSF54814">
    <property type="entry name" value="Prokaryotic type KH domain (KH-domain type II)"/>
    <property type="match status" value="2"/>
</dbReference>
<keyword evidence="4 7" id="KW-0694">RNA-binding</keyword>
<dbReference type="FunFam" id="3.30.300.20:FF:000002">
    <property type="entry name" value="Transcription termination/antitermination protein NusA"/>
    <property type="match status" value="1"/>
</dbReference>
<dbReference type="GO" id="GO:0031564">
    <property type="term" value="P:transcription antitermination"/>
    <property type="evidence" value="ECO:0007669"/>
    <property type="project" value="UniProtKB-UniRule"/>
</dbReference>
<dbReference type="PROSITE" id="PS50126">
    <property type="entry name" value="S1"/>
    <property type="match status" value="1"/>
</dbReference>
<dbReference type="PANTHER" id="PTHR22648:SF0">
    <property type="entry name" value="TRANSCRIPTION TERMINATION_ANTITERMINATION PROTEIN NUSA"/>
    <property type="match status" value="1"/>
</dbReference>
<accession>A0A368XR87</accession>
<feature type="domain" description="S1 motif" evidence="8">
    <location>
        <begin position="138"/>
        <end position="202"/>
    </location>
</feature>
<dbReference type="SUPFAM" id="SSF47794">
    <property type="entry name" value="Rad51 N-terminal domain-like"/>
    <property type="match status" value="2"/>
</dbReference>
<comment type="caution">
    <text evidence="9">The sequence shown here is derived from an EMBL/GenBank/DDBJ whole genome shotgun (WGS) entry which is preliminary data.</text>
</comment>
<dbReference type="Pfam" id="PF08529">
    <property type="entry name" value="NusA_N"/>
    <property type="match status" value="1"/>
</dbReference>
<reference evidence="9 10" key="1">
    <citation type="submission" date="2018-07" db="EMBL/GenBank/DDBJ databases">
        <title>Genomic Encyclopedia of Type Strains, Phase IV (KMG-IV): sequencing the most valuable type-strain genomes for metagenomic binning, comparative biology and taxonomic classification.</title>
        <authorList>
            <person name="Goeker M."/>
        </authorList>
    </citation>
    <scope>NUCLEOTIDE SEQUENCE [LARGE SCALE GENOMIC DNA]</scope>
    <source>
        <strain evidence="9 10">DSM 21634</strain>
    </source>
</reference>
<name>A0A368XR87_9BURK</name>
<evidence type="ECO:0000256" key="4">
    <source>
        <dbReference type="ARBA" id="ARBA00022884"/>
    </source>
</evidence>
<dbReference type="GO" id="GO:0006353">
    <property type="term" value="P:DNA-templated transcription termination"/>
    <property type="evidence" value="ECO:0007669"/>
    <property type="project" value="UniProtKB-UniRule"/>
</dbReference>
<dbReference type="HAMAP" id="MF_00945_B">
    <property type="entry name" value="NusA_B"/>
    <property type="match status" value="1"/>
</dbReference>
<sequence>MNREMLMLVDAISREKNVERDVVFGAVEAALAQATKKLYQGEVDIRVAVDRDNGVYETFRRWLVVPDSAGLQNPEAEELYSDVKEDIADIEEGDYIEKPVESVPIGRIGAMAAKQVILQKIRDAEREMLLNDFMSRGDKIFVGTVKRMDKGDIIVESGRVEGRLRRSEMIPKENLRTGDRVRAMIMEVDLTLRGAPIILSRSSPAYMVELFRQEVPEIEQGLLEIKSCARDAGSRAKIAVVSHDKRVDPIGTCVGVRGTRVNAVTNELAGERVDIVLWSEDPAQFVIGALAPANVSSIVVDEERHAMDVVVDEENLAIAIGRGGQNVRLAAELTGWKINIMDAAESAQKQAEETDSSRKLFMEKLDVDEEIADILISEGFTSLEEVAYVPLQEMLEIESFDEETVTELRSRAKDALLTMEIAKEEGVEGVSQNLRDLEGLSAEMIDKLQANGVNTRDDLADLAVDELTDITGQSTDEATALIMKAREHWFASDAASHE</sequence>
<organism evidence="9 10">
    <name type="scientific">Pseudorhodoferax soli</name>
    <dbReference type="NCBI Taxonomy" id="545864"/>
    <lineage>
        <taxon>Bacteria</taxon>
        <taxon>Pseudomonadati</taxon>
        <taxon>Pseudomonadota</taxon>
        <taxon>Betaproteobacteria</taxon>
        <taxon>Burkholderiales</taxon>
        <taxon>Comamonadaceae</taxon>
    </lineage>
</organism>
<dbReference type="OrthoDB" id="9807233at2"/>
<dbReference type="InterPro" id="IPR010995">
    <property type="entry name" value="DNA_repair_Rad51/TF_NusA_a-hlx"/>
</dbReference>
<dbReference type="InterPro" id="IPR058582">
    <property type="entry name" value="KH_NusA_2nd"/>
</dbReference>
<dbReference type="Proteomes" id="UP000252884">
    <property type="component" value="Unassembled WGS sequence"/>
</dbReference>
<dbReference type="Pfam" id="PF14520">
    <property type="entry name" value="HHH_5"/>
    <property type="match status" value="1"/>
</dbReference>
<dbReference type="Gene3D" id="1.10.150.20">
    <property type="entry name" value="5' to 3' exonuclease, C-terminal subdomain"/>
    <property type="match status" value="2"/>
</dbReference>
<comment type="similarity">
    <text evidence="7">Belongs to the NusA family.</text>
</comment>
<dbReference type="InterPro" id="IPR010213">
    <property type="entry name" value="TF_NusA"/>
</dbReference>
<evidence type="ECO:0000259" key="8">
    <source>
        <dbReference type="PROSITE" id="PS50126"/>
    </source>
</evidence>
<dbReference type="Pfam" id="PF26594">
    <property type="entry name" value="KH_NusA_2nd"/>
    <property type="match status" value="1"/>
</dbReference>
<protein>
    <recommendedName>
        <fullName evidence="7">Transcription termination/antitermination protein NusA</fullName>
    </recommendedName>
</protein>
<dbReference type="InterPro" id="IPR036555">
    <property type="entry name" value="NusA_N_sf"/>
</dbReference>
<dbReference type="CDD" id="cd02134">
    <property type="entry name" value="KH-II_NusA_rpt1"/>
    <property type="match status" value="1"/>
</dbReference>
<keyword evidence="2 7" id="KW-0963">Cytoplasm</keyword>
<dbReference type="InterPro" id="IPR025249">
    <property type="entry name" value="TF_NusA_KH_1st"/>
</dbReference>
<evidence type="ECO:0000256" key="6">
    <source>
        <dbReference type="ARBA" id="ARBA00023163"/>
    </source>
</evidence>
<dbReference type="GO" id="GO:0003723">
    <property type="term" value="F:RNA binding"/>
    <property type="evidence" value="ECO:0007669"/>
    <property type="project" value="UniProtKB-UniRule"/>
</dbReference>
<dbReference type="FunFam" id="1.10.150.20:FF:000018">
    <property type="entry name" value="Transcription termination/antitermination protein NusA"/>
    <property type="match status" value="1"/>
</dbReference>
<dbReference type="GO" id="GO:0003700">
    <property type="term" value="F:DNA-binding transcription factor activity"/>
    <property type="evidence" value="ECO:0007669"/>
    <property type="project" value="InterPro"/>
</dbReference>
<dbReference type="RefSeq" id="WP_114469332.1">
    <property type="nucleotide sequence ID" value="NZ_QPJK01000005.1"/>
</dbReference>
<evidence type="ECO:0000256" key="1">
    <source>
        <dbReference type="ARBA" id="ARBA00022472"/>
    </source>
</evidence>
<keyword evidence="3 7" id="KW-0889">Transcription antitermination</keyword>
<evidence type="ECO:0000256" key="2">
    <source>
        <dbReference type="ARBA" id="ARBA00022490"/>
    </source>
</evidence>
<dbReference type="InterPro" id="IPR004087">
    <property type="entry name" value="KH_dom"/>
</dbReference>
<evidence type="ECO:0000256" key="7">
    <source>
        <dbReference type="HAMAP-Rule" id="MF_00945"/>
    </source>
</evidence>
<dbReference type="InterPro" id="IPR010214">
    <property type="entry name" value="Tscrpt_termin_fac_NusA_C_rpt"/>
</dbReference>
<dbReference type="SUPFAM" id="SSF69705">
    <property type="entry name" value="Transcription factor NusA, N-terminal domain"/>
    <property type="match status" value="1"/>
</dbReference>
<dbReference type="CDD" id="cd22529">
    <property type="entry name" value="KH-II_NusA_rpt2"/>
    <property type="match status" value="1"/>
</dbReference>
<dbReference type="Gene3D" id="3.30.1480.10">
    <property type="entry name" value="NusA, N-terminal domain"/>
    <property type="match status" value="1"/>
</dbReference>
<dbReference type="Gene3D" id="3.30.300.20">
    <property type="match status" value="2"/>
</dbReference>
<evidence type="ECO:0000256" key="3">
    <source>
        <dbReference type="ARBA" id="ARBA00022814"/>
    </source>
</evidence>
<comment type="subunit">
    <text evidence="7">Monomer. Binds directly to the core enzyme of the DNA-dependent RNA polymerase and to nascent RNA.</text>
</comment>
<dbReference type="InterPro" id="IPR003029">
    <property type="entry name" value="S1_domain"/>
</dbReference>
<dbReference type="AlphaFoldDB" id="A0A368XR87"/>
<evidence type="ECO:0000256" key="5">
    <source>
        <dbReference type="ARBA" id="ARBA00023015"/>
    </source>
</evidence>
<dbReference type="Pfam" id="PF00575">
    <property type="entry name" value="S1"/>
    <property type="match status" value="1"/>
</dbReference>
<dbReference type="EMBL" id="QPJK01000005">
    <property type="protein sequence ID" value="RCW70395.1"/>
    <property type="molecule type" value="Genomic_DNA"/>
</dbReference>
<dbReference type="InterPro" id="IPR012340">
    <property type="entry name" value="NA-bd_OB-fold"/>
</dbReference>
<dbReference type="InterPro" id="IPR030842">
    <property type="entry name" value="TF_NusA_bacterial"/>
</dbReference>
<dbReference type="SMART" id="SM00316">
    <property type="entry name" value="S1"/>
    <property type="match status" value="1"/>
</dbReference>
<comment type="subcellular location">
    <subcellularLocation>
        <location evidence="7">Cytoplasm</location>
    </subcellularLocation>
</comment>
<dbReference type="SMART" id="SM00322">
    <property type="entry name" value="KH"/>
    <property type="match status" value="1"/>
</dbReference>
<dbReference type="PANTHER" id="PTHR22648">
    <property type="entry name" value="TRANSCRIPTION TERMINATION FACTOR NUSA"/>
    <property type="match status" value="1"/>
</dbReference>
<evidence type="ECO:0000313" key="9">
    <source>
        <dbReference type="EMBL" id="RCW70395.1"/>
    </source>
</evidence>
<keyword evidence="10" id="KW-1185">Reference proteome</keyword>
<keyword evidence="1 7" id="KW-0806">Transcription termination</keyword>
<keyword evidence="5 7" id="KW-0805">Transcription regulation</keyword>